<evidence type="ECO:0000259" key="4">
    <source>
        <dbReference type="Pfam" id="PF20990"/>
    </source>
</evidence>
<feature type="domain" description="Predicted membrane protein YciQ-like C-terminal" evidence="4">
    <location>
        <begin position="434"/>
        <end position="491"/>
    </location>
</feature>
<feature type="signal peptide" evidence="2">
    <location>
        <begin position="1"/>
        <end position="23"/>
    </location>
</feature>
<feature type="transmembrane region" description="Helical" evidence="1">
    <location>
        <begin position="253"/>
        <end position="275"/>
    </location>
</feature>
<feature type="domain" description="DUF2207" evidence="3">
    <location>
        <begin position="26"/>
        <end position="187"/>
    </location>
</feature>
<keyword evidence="1" id="KW-0472">Membrane</keyword>
<protein>
    <submittedName>
        <fullName evidence="5">DUF2207 domain-containing protein</fullName>
    </submittedName>
</protein>
<evidence type="ECO:0000256" key="2">
    <source>
        <dbReference type="SAM" id="SignalP"/>
    </source>
</evidence>
<gene>
    <name evidence="5" type="ORF">INS88_03650</name>
</gene>
<dbReference type="Pfam" id="PF09972">
    <property type="entry name" value="DUF2207"/>
    <property type="match status" value="1"/>
</dbReference>
<reference evidence="5 6" key="1">
    <citation type="submission" date="2020-10" db="EMBL/GenBank/DDBJ databases">
        <title>Trueperella pecoris sp. nov. isolated from bovine and porcine specimens.</title>
        <authorList>
            <person name="Schoenecker L."/>
            <person name="Schnydrig P."/>
            <person name="Brodard I."/>
            <person name="Thomann A."/>
            <person name="Hemphill A."/>
            <person name="Rodriguez-Campos S."/>
            <person name="Perreten V."/>
            <person name="Jores J."/>
            <person name="Kittl S."/>
        </authorList>
    </citation>
    <scope>NUCLEOTIDE SEQUENCE [LARGE SCALE GENOMIC DNA]</scope>
    <source>
        <strain evidence="5 6">15A0121</strain>
    </source>
</reference>
<dbReference type="AlphaFoldDB" id="A0A7M1QWJ9"/>
<evidence type="ECO:0000256" key="1">
    <source>
        <dbReference type="SAM" id="Phobius"/>
    </source>
</evidence>
<dbReference type="InterPro" id="IPR018702">
    <property type="entry name" value="DUF2207"/>
</dbReference>
<keyword evidence="1" id="KW-1133">Transmembrane helix</keyword>
<sequence length="552" mass="59482">MKRIVAIVSLVFLSLVTTQVAHASTIASIDIVARIQADGSALITDTRTFEATEGTEHYISIANLGQSDIRDFSVILDGQPLTDIGQWDVERSREEKAGQSGVVKKDDGYELAFGFGEYGTHTAVMTYTVTNFVYTLSDGAQAVYWQFIPRGMTPTDAVRISLTNDVGVEFSAENSRVWGFGYDGTTAIEPAALKATTNTEITSDRYMVMLAIFDSAPFTSQATLDETAASIQERAKEGSDWSGDEELGLFGKIFFGFLGVIGVFGLGLAAIHGVAQSRVEKRIAAEEGLIKLTKKPGAGKGEYWRDIPYDGPLEDVVELVSEPMPGLATAYMLEWIRQGALRPVPGDDEAFTLVGVPAGMSPLQQRYWDFLVAAAKDGILDAGDVSDYIAELDDDSGIDQWGDDVDEHSLTFLRRSGYCVEREMTVLGTRISDDWLTARGQELSRRIDALQNYLTDFSLLNERGAMNVMLWDQYMVWAGFLGIADEVAQQFALVDPRWAATTSITPTAMLYAHSLTANVDSAVTAASTGGGGSASFGGGGGSFGGGFGGGVR</sequence>
<dbReference type="EMBL" id="CP063213">
    <property type="protein sequence ID" value="QOR46308.1"/>
    <property type="molecule type" value="Genomic_DNA"/>
</dbReference>
<dbReference type="Pfam" id="PF20990">
    <property type="entry name" value="DUF2207_C"/>
    <property type="match status" value="1"/>
</dbReference>
<organism evidence="5 6">
    <name type="scientific">Trueperella pecoris</name>
    <dbReference type="NCBI Taxonomy" id="2733571"/>
    <lineage>
        <taxon>Bacteria</taxon>
        <taxon>Bacillati</taxon>
        <taxon>Actinomycetota</taxon>
        <taxon>Actinomycetes</taxon>
        <taxon>Actinomycetales</taxon>
        <taxon>Actinomycetaceae</taxon>
        <taxon>Trueperella</taxon>
    </lineage>
</organism>
<feature type="chain" id="PRO_5029603903" evidence="2">
    <location>
        <begin position="24"/>
        <end position="552"/>
    </location>
</feature>
<keyword evidence="6" id="KW-1185">Reference proteome</keyword>
<proteinExistence type="predicted"/>
<evidence type="ECO:0000313" key="5">
    <source>
        <dbReference type="EMBL" id="QOR46308.1"/>
    </source>
</evidence>
<dbReference type="RefSeq" id="WP_197551593.1">
    <property type="nucleotide sequence ID" value="NZ_CP063213.1"/>
</dbReference>
<evidence type="ECO:0000313" key="6">
    <source>
        <dbReference type="Proteomes" id="UP000595053"/>
    </source>
</evidence>
<evidence type="ECO:0000259" key="3">
    <source>
        <dbReference type="Pfam" id="PF09972"/>
    </source>
</evidence>
<accession>A0A7M1QWJ9</accession>
<name>A0A7M1QWJ9_9ACTO</name>
<keyword evidence="1" id="KW-0812">Transmembrane</keyword>
<dbReference type="Proteomes" id="UP000595053">
    <property type="component" value="Chromosome"/>
</dbReference>
<keyword evidence="2" id="KW-0732">Signal</keyword>
<dbReference type="InterPro" id="IPR048389">
    <property type="entry name" value="YciQ-like_C"/>
</dbReference>